<evidence type="ECO:0000256" key="1">
    <source>
        <dbReference type="SAM" id="MobiDB-lite"/>
    </source>
</evidence>
<dbReference type="AlphaFoldDB" id="A0A0N5B700"/>
<protein>
    <submittedName>
        <fullName evidence="3">Uncharacterized protein</fullName>
    </submittedName>
</protein>
<evidence type="ECO:0000313" key="2">
    <source>
        <dbReference type="Proteomes" id="UP000046392"/>
    </source>
</evidence>
<feature type="region of interest" description="Disordered" evidence="1">
    <location>
        <begin position="25"/>
        <end position="103"/>
    </location>
</feature>
<keyword evidence="2" id="KW-1185">Reference proteome</keyword>
<organism evidence="2 3">
    <name type="scientific">Strongyloides papillosus</name>
    <name type="common">Intestinal threadworm</name>
    <dbReference type="NCBI Taxonomy" id="174720"/>
    <lineage>
        <taxon>Eukaryota</taxon>
        <taxon>Metazoa</taxon>
        <taxon>Ecdysozoa</taxon>
        <taxon>Nematoda</taxon>
        <taxon>Chromadorea</taxon>
        <taxon>Rhabditida</taxon>
        <taxon>Tylenchina</taxon>
        <taxon>Panagrolaimomorpha</taxon>
        <taxon>Strongyloidoidea</taxon>
        <taxon>Strongyloididae</taxon>
        <taxon>Strongyloides</taxon>
    </lineage>
</organism>
<proteinExistence type="predicted"/>
<accession>A0A0N5B700</accession>
<evidence type="ECO:0000313" key="3">
    <source>
        <dbReference type="WBParaSite" id="SPAL_0000183356.1"/>
    </source>
</evidence>
<sequence length="103" mass="12362">MKLEIKLVQELYDIEMCKISDVKFTSPFDTSPIRRNGRRNSSSNNDRSPSRRRGSSRDRNRRLNGNAHGQGSLPYYNQYRRNHRNHIRDIQQRGRSYYRISFN</sequence>
<dbReference type="WBParaSite" id="SPAL_0000183356.1">
    <property type="protein sequence ID" value="SPAL_0000183356.1"/>
    <property type="gene ID" value="SPAL_0000183356"/>
</dbReference>
<name>A0A0N5B700_STREA</name>
<dbReference type="Proteomes" id="UP000046392">
    <property type="component" value="Unplaced"/>
</dbReference>
<feature type="compositionally biased region" description="Basic residues" evidence="1">
    <location>
        <begin position="50"/>
        <end position="62"/>
    </location>
</feature>
<reference evidence="3" key="1">
    <citation type="submission" date="2017-02" db="UniProtKB">
        <authorList>
            <consortium name="WormBaseParasite"/>
        </authorList>
    </citation>
    <scope>IDENTIFICATION</scope>
</reference>